<evidence type="ECO:0000256" key="4">
    <source>
        <dbReference type="ARBA" id="ARBA00022729"/>
    </source>
</evidence>
<dbReference type="SUPFAM" id="SSF54523">
    <property type="entry name" value="Pili subunits"/>
    <property type="match status" value="1"/>
</dbReference>
<dbReference type="Proteomes" id="UP000222840">
    <property type="component" value="Segment"/>
</dbReference>
<keyword evidence="5" id="KW-0472">Membrane</keyword>
<dbReference type="InterPro" id="IPR005594">
    <property type="entry name" value="YadA_C"/>
</dbReference>
<evidence type="ECO:0000259" key="7">
    <source>
        <dbReference type="Pfam" id="PF03895"/>
    </source>
</evidence>
<evidence type="ECO:0000256" key="3">
    <source>
        <dbReference type="ARBA" id="ARBA00022692"/>
    </source>
</evidence>
<evidence type="ECO:0000256" key="6">
    <source>
        <dbReference type="ARBA" id="ARBA00023237"/>
    </source>
</evidence>
<name>A0A1V0DXR3_9CAUD</name>
<accession>A0A1V0DXR3</accession>
<dbReference type="EMBL" id="KY593455">
    <property type="protein sequence ID" value="ARB05934.1"/>
    <property type="molecule type" value="Genomic_DNA"/>
</dbReference>
<keyword evidence="2" id="KW-1134">Transmembrane beta strand</keyword>
<comment type="subcellular location">
    <subcellularLocation>
        <location evidence="1">Cell outer membrane</location>
    </subcellularLocation>
</comment>
<sequence length="128" mass="13035">MKMNKMIVGVVALCFASVSMGALPIKPPPFSDPDQVEFIESRFNVNQAKINSVQKQANAGVAGVAAMSSIPAVAGQTLSVGAAFGSFENESAVAVGITFAPLDRVAFKTSFASTTDGNVGSAGVAFGF</sequence>
<evidence type="ECO:0000256" key="1">
    <source>
        <dbReference type="ARBA" id="ARBA00004442"/>
    </source>
</evidence>
<evidence type="ECO:0000313" key="8">
    <source>
        <dbReference type="EMBL" id="ARB05934.1"/>
    </source>
</evidence>
<organism evidence="8 9">
    <name type="scientific">Yersinia phage fHe-Yen9-01</name>
    <dbReference type="NCBI Taxonomy" id="1965363"/>
    <lineage>
        <taxon>Viruses</taxon>
        <taxon>Duplodnaviria</taxon>
        <taxon>Heunggongvirae</taxon>
        <taxon>Uroviricota</taxon>
        <taxon>Caudoviricetes</taxon>
        <taxon>Pantevenvirales</taxon>
        <taxon>Straboviridae</taxon>
        <taxon>Tevenvirinae</taxon>
        <taxon>Tegunavirus</taxon>
        <taxon>Tegunavirus fheyen901</taxon>
    </lineage>
</organism>
<gene>
    <name evidence="8" type="ORF">fHeYen901_161</name>
</gene>
<evidence type="ECO:0000256" key="2">
    <source>
        <dbReference type="ARBA" id="ARBA00022452"/>
    </source>
</evidence>
<protein>
    <recommendedName>
        <fullName evidence="7">Trimeric autotransporter adhesin YadA-like C-terminal membrane anchor domain-containing protein</fullName>
    </recommendedName>
</protein>
<evidence type="ECO:0000256" key="5">
    <source>
        <dbReference type="ARBA" id="ARBA00023136"/>
    </source>
</evidence>
<keyword evidence="3" id="KW-0812">Transmembrane</keyword>
<dbReference type="Pfam" id="PF03895">
    <property type="entry name" value="YadA_anchor"/>
    <property type="match status" value="1"/>
</dbReference>
<reference evidence="8 9" key="1">
    <citation type="submission" date="2017-02" db="EMBL/GenBank/DDBJ databases">
        <title>Characterization and complete genome sequence of Yersinia bacteriophage, fHe-Yen9-01.</title>
        <authorList>
            <person name="Jun J.W."/>
            <person name="Wicklund A."/>
            <person name="Skurnik M."/>
        </authorList>
    </citation>
    <scope>NUCLEOTIDE SEQUENCE [LARGE SCALE GENOMIC DNA]</scope>
</reference>
<keyword evidence="4" id="KW-0732">Signal</keyword>
<keyword evidence="9" id="KW-1185">Reference proteome</keyword>
<keyword evidence="6" id="KW-0998">Cell outer membrane</keyword>
<evidence type="ECO:0000313" key="9">
    <source>
        <dbReference type="Proteomes" id="UP000222840"/>
    </source>
</evidence>
<dbReference type="InterPro" id="IPR045584">
    <property type="entry name" value="Pilin-like"/>
</dbReference>
<feature type="domain" description="Trimeric autotransporter adhesin YadA-like C-terminal membrane anchor" evidence="7">
    <location>
        <begin position="74"/>
        <end position="128"/>
    </location>
</feature>
<proteinExistence type="predicted"/>
<dbReference type="Gene3D" id="3.30.1300.30">
    <property type="entry name" value="GSPII I/J protein-like"/>
    <property type="match status" value="1"/>
</dbReference>